<reference evidence="6" key="1">
    <citation type="journal article" date="2019" name="Int. J. Syst. Evol. Microbiol.">
        <title>The Global Catalogue of Microorganisms (GCM) 10K type strain sequencing project: providing services to taxonomists for standard genome sequencing and annotation.</title>
        <authorList>
            <consortium name="The Broad Institute Genomics Platform"/>
            <consortium name="The Broad Institute Genome Sequencing Center for Infectious Disease"/>
            <person name="Wu L."/>
            <person name="Ma J."/>
        </authorList>
    </citation>
    <scope>NUCLEOTIDE SEQUENCE [LARGE SCALE GENOMIC DNA]</scope>
    <source>
        <strain evidence="6">CCUG 52537</strain>
    </source>
</reference>
<dbReference type="InterPro" id="IPR051786">
    <property type="entry name" value="ASN_synthetase/amidase"/>
</dbReference>
<feature type="domain" description="Asparagine synthetase" evidence="4">
    <location>
        <begin position="175"/>
        <end position="290"/>
    </location>
</feature>
<dbReference type="Pfam" id="PF00733">
    <property type="entry name" value="Asn_synthase"/>
    <property type="match status" value="2"/>
</dbReference>
<dbReference type="RefSeq" id="WP_381492676.1">
    <property type="nucleotide sequence ID" value="NZ_JBHTIK010000011.1"/>
</dbReference>
<keyword evidence="6" id="KW-1185">Reference proteome</keyword>
<proteinExistence type="predicted"/>
<dbReference type="Gene3D" id="3.40.50.620">
    <property type="entry name" value="HUPs"/>
    <property type="match status" value="1"/>
</dbReference>
<evidence type="ECO:0000256" key="2">
    <source>
        <dbReference type="ARBA" id="ARBA00012737"/>
    </source>
</evidence>
<dbReference type="InterPro" id="IPR014729">
    <property type="entry name" value="Rossmann-like_a/b/a_fold"/>
</dbReference>
<evidence type="ECO:0000256" key="3">
    <source>
        <dbReference type="ARBA" id="ARBA00048741"/>
    </source>
</evidence>
<dbReference type="CDD" id="cd01991">
    <property type="entry name" value="Asn_synthase_B_C"/>
    <property type="match status" value="1"/>
</dbReference>
<dbReference type="PANTHER" id="PTHR43284">
    <property type="entry name" value="ASPARAGINE SYNTHETASE (GLUTAMINE-HYDROLYZING)"/>
    <property type="match status" value="1"/>
</dbReference>
<dbReference type="PANTHER" id="PTHR43284:SF1">
    <property type="entry name" value="ASPARAGINE SYNTHETASE"/>
    <property type="match status" value="1"/>
</dbReference>
<sequence length="539" mass="58519">MSADLPVVPSAEQETLTIGHAFPWTGLERVDDVPDFRNWGNYIQLSDGPRGIALTRDPSGMLPCYVRHCNDVSLAASDAKLLTCTGTAEIDWPCLAGFLATGGMRSRATCLADIFEPAPGTRQQFAADNAPETLWSPWTFTTAKSRIPSETAAAETLRRTINQVAEAWAAQFPDVVLGVSGGLDSSIVAAALKRAGANITAVTLATREPDGDERVYARALTDALCIPLVEAFEDPDHVDLEHSAAAHLPRPSTRAFSQSSDAIQLAIASERRATAFMSGGGGDSVFCALRSASPLADRILAKAGLVDLARTARDIGSLTGSPLWPVLVRGVRNAWRGARPLPPRANPFLSRDCRAAVTALPLHPWLAPPAGTPPGKAAHIAWILGIFNHLDPVGRTLQLPGIFPLMAQPIVELCLRIPAWMWVSGGRDRAVAREAFRDILPTVVLERRSKGTPASFVMTLFETRRSQIREMLCDGLLAHNGLIDRTAVAHYTRDPRPVSDVRYMQIMSLVDAESWARCWTDQETPCAAFRARSARQRRY</sequence>
<dbReference type="EC" id="6.3.5.4" evidence="2"/>
<dbReference type="EMBL" id="JBHTIK010000011">
    <property type="protein sequence ID" value="MFD0849716.1"/>
    <property type="molecule type" value="Genomic_DNA"/>
</dbReference>
<evidence type="ECO:0000313" key="5">
    <source>
        <dbReference type="EMBL" id="MFD0849716.1"/>
    </source>
</evidence>
<accession>A0ABW3C5J5</accession>
<dbReference type="Proteomes" id="UP001597124">
    <property type="component" value="Unassembled WGS sequence"/>
</dbReference>
<comment type="catalytic activity">
    <reaction evidence="3">
        <text>L-aspartate + L-glutamine + ATP + H2O = L-asparagine + L-glutamate + AMP + diphosphate + H(+)</text>
        <dbReference type="Rhea" id="RHEA:12228"/>
        <dbReference type="ChEBI" id="CHEBI:15377"/>
        <dbReference type="ChEBI" id="CHEBI:15378"/>
        <dbReference type="ChEBI" id="CHEBI:29985"/>
        <dbReference type="ChEBI" id="CHEBI:29991"/>
        <dbReference type="ChEBI" id="CHEBI:30616"/>
        <dbReference type="ChEBI" id="CHEBI:33019"/>
        <dbReference type="ChEBI" id="CHEBI:58048"/>
        <dbReference type="ChEBI" id="CHEBI:58359"/>
        <dbReference type="ChEBI" id="CHEBI:456215"/>
        <dbReference type="EC" id="6.3.5.4"/>
    </reaction>
</comment>
<comment type="pathway">
    <text evidence="1">Amino-acid biosynthesis; L-asparagine biosynthesis; L-asparagine from L-aspartate (L-Gln route): step 1/1.</text>
</comment>
<protein>
    <recommendedName>
        <fullName evidence="2">asparagine synthase (glutamine-hydrolyzing)</fullName>
        <ecNumber evidence="2">6.3.5.4</ecNumber>
    </recommendedName>
</protein>
<evidence type="ECO:0000313" key="6">
    <source>
        <dbReference type="Proteomes" id="UP001597124"/>
    </source>
</evidence>
<name>A0ABW3C5J5_SPHXN</name>
<dbReference type="SUPFAM" id="SSF52402">
    <property type="entry name" value="Adenine nucleotide alpha hydrolases-like"/>
    <property type="match status" value="1"/>
</dbReference>
<dbReference type="SUPFAM" id="SSF56235">
    <property type="entry name" value="N-terminal nucleophile aminohydrolases (Ntn hydrolases)"/>
    <property type="match status" value="1"/>
</dbReference>
<evidence type="ECO:0000259" key="4">
    <source>
        <dbReference type="Pfam" id="PF00733"/>
    </source>
</evidence>
<comment type="caution">
    <text evidence="5">The sequence shown here is derived from an EMBL/GenBank/DDBJ whole genome shotgun (WGS) entry which is preliminary data.</text>
</comment>
<evidence type="ECO:0000256" key="1">
    <source>
        <dbReference type="ARBA" id="ARBA00005187"/>
    </source>
</evidence>
<dbReference type="InterPro" id="IPR029055">
    <property type="entry name" value="Ntn_hydrolases_N"/>
</dbReference>
<dbReference type="InterPro" id="IPR001962">
    <property type="entry name" value="Asn_synthase"/>
</dbReference>
<feature type="domain" description="Asparagine synthetase" evidence="4">
    <location>
        <begin position="400"/>
        <end position="516"/>
    </location>
</feature>
<organism evidence="5 6">
    <name type="scientific">Sphingosinicella xenopeptidilytica</name>
    <dbReference type="NCBI Taxonomy" id="364098"/>
    <lineage>
        <taxon>Bacteria</taxon>
        <taxon>Pseudomonadati</taxon>
        <taxon>Pseudomonadota</taxon>
        <taxon>Alphaproteobacteria</taxon>
        <taxon>Sphingomonadales</taxon>
        <taxon>Sphingosinicellaceae</taxon>
        <taxon>Sphingosinicella</taxon>
    </lineage>
</organism>
<gene>
    <name evidence="5" type="ORF">ACFQ00_15385</name>
</gene>